<dbReference type="CDD" id="cd01948">
    <property type="entry name" value="EAL"/>
    <property type="match status" value="1"/>
</dbReference>
<sequence length="1292" mass="142045">MLSAFSQRLEGRLAITTAVFCVTAAFAASVILQLEAFRLEAARAQVMAQTSSHAQMFQRNIERALSATYAMSALVRQGKGVISDFDSVADQMLPYYPGVAALGLAPKGVVKNIVPIAGNERSIGHDMLNDPLRGKDAIRARDSGQLTLAGPYTLVQGGLGAVARLPVFLGDNGDARNFWGFTTVLLRFPEALSPAQLAELSNQGLAYELWRIESDTGKKQVIAASSTSPLVAPMTHSLKVANSDWTLGVAPEAGWGDPLGLSLKAALGLVFSLMLSYMTRLLLEQKAHKRELQSQVAQRTAEIQASRLQLQTTIDAIPDQMWELGLDGHIHDCHFPRSDSSAAHAGTLIGKTISNCFPPDAAALIMSALREADDAGRSVGNELSLQSSSGRVWFELSICRKNADLLAAPRFIVLARDVTERKAAEGKVQRLTRLYAALSECNQAIVRCTSEEELFSRICRDAVQFGGMKTAWVGMVDKSNQRVVPVASYGDEMHFLDGLEVSCAADSPFGQGAVGTALRTNQPVWFQDYQNDPRTSPWRERAIHSGWAGVAALPLRRSGAVIGVFCLYAGEVNAFDQAACSLLVEMALDISFALDNFEREAARRESEAALRESKARYRAVTQFANDAIITADRLGNVASWNQGAQLIFGYAEAEVIGQPLTMLMPERYRERHLAGMHRFLSSGQPRVIGHTFEAAGVRKDGTEFPLELSLAKWEIAEGEFFTGVIRDISKRKETEATLQLAAKVFEQSNEGITITDADCNIVLINHAFTVITGYSESEAIGKNPRLLSSGCQGPQFYSDMWDALNAHGHWQGEIWNRRKDGSAYPEWLSISLVRDASGKVCNYIGIFSDITQRKAAEERILKLGHFDPLTGLANRILLNDRINQAIITAKRNGTNLAVLFFDLDHFKHVNDSLGHSVGDRLLVEVAARLKNAVREQDTVGRPGGDEFVLVLPDTGPEGAAHLAEKLLETVAESYWIDQHELVVTPSIGIAVYPGDGADCESLLKCADVAMYRAKKEGRYQHRLYTAEMQAQSVRTLQLANALRSALKRNQLMLHYQPQVSLTDGRVIGAEALLRWSHPELGMISPVEFIPIAEDDGQILAIGEWVMRTAARQCMQWIERGLHGMTMAINLSAVQLRQLHFPELVMQVLNEVKLPPQCLELELTESVAMGQPVEAAAMLDRLHRLGVGMSIDDFGTGYSSLSYLKRFHVNKLKIDRSFIRDVDSDPDDRAIVGAIIGLARNMGMQTIAEGVETEEQVGFLQSLQCDEVQGFYFSRPLPAEQFEAFARERMVLQ</sequence>
<dbReference type="InterPro" id="IPR000700">
    <property type="entry name" value="PAS-assoc_C"/>
</dbReference>
<keyword evidence="2" id="KW-0812">Transmembrane</keyword>
<dbReference type="Pfam" id="PF13185">
    <property type="entry name" value="GAF_2"/>
    <property type="match status" value="1"/>
</dbReference>
<dbReference type="InterPro" id="IPR042240">
    <property type="entry name" value="CHASE_sf"/>
</dbReference>
<dbReference type="InterPro" id="IPR029787">
    <property type="entry name" value="Nucleotide_cyclase"/>
</dbReference>
<evidence type="ECO:0000313" key="11">
    <source>
        <dbReference type="EMBL" id="OWW18097.1"/>
    </source>
</evidence>
<evidence type="ECO:0000313" key="12">
    <source>
        <dbReference type="Proteomes" id="UP000197535"/>
    </source>
</evidence>
<dbReference type="Pfam" id="PF08448">
    <property type="entry name" value="PAS_4"/>
    <property type="match status" value="1"/>
</dbReference>
<dbReference type="PROSITE" id="PS50112">
    <property type="entry name" value="PAS"/>
    <property type="match status" value="2"/>
</dbReference>
<dbReference type="CDD" id="cd00130">
    <property type="entry name" value="PAS"/>
    <property type="match status" value="3"/>
</dbReference>
<dbReference type="NCBIfam" id="TIGR00229">
    <property type="entry name" value="sensory_box"/>
    <property type="match status" value="2"/>
</dbReference>
<dbReference type="SUPFAM" id="SSF55785">
    <property type="entry name" value="PYP-like sensor domain (PAS domain)"/>
    <property type="match status" value="3"/>
</dbReference>
<keyword evidence="12" id="KW-1185">Reference proteome</keyword>
<evidence type="ECO:0000259" key="9">
    <source>
        <dbReference type="PROSITE" id="PS50883"/>
    </source>
</evidence>
<dbReference type="PROSITE" id="PS50113">
    <property type="entry name" value="PAC"/>
    <property type="match status" value="2"/>
</dbReference>
<dbReference type="Pfam" id="PF00990">
    <property type="entry name" value="GGDEF"/>
    <property type="match status" value="1"/>
</dbReference>
<reference evidence="11 12" key="1">
    <citation type="submission" date="2016-02" db="EMBL/GenBank/DDBJ databases">
        <authorList>
            <person name="Wen L."/>
            <person name="He K."/>
            <person name="Yang H."/>
        </authorList>
    </citation>
    <scope>NUCLEOTIDE SEQUENCE [LARGE SCALE GENOMIC DNA]</scope>
    <source>
        <strain evidence="11 12">TSA40</strain>
    </source>
</reference>
<evidence type="ECO:0000256" key="5">
    <source>
        <dbReference type="ARBA" id="ARBA00051114"/>
    </source>
</evidence>
<comment type="catalytic activity">
    <reaction evidence="5">
        <text>3',3'-c-di-GMP + H2O = 5'-phosphoguanylyl(3'-&gt;5')guanosine + H(+)</text>
        <dbReference type="Rhea" id="RHEA:24902"/>
        <dbReference type="ChEBI" id="CHEBI:15377"/>
        <dbReference type="ChEBI" id="CHEBI:15378"/>
        <dbReference type="ChEBI" id="CHEBI:58754"/>
        <dbReference type="ChEBI" id="CHEBI:58805"/>
        <dbReference type="EC" id="3.1.4.52"/>
    </reaction>
    <physiologicalReaction direction="left-to-right" evidence="5">
        <dbReference type="Rhea" id="RHEA:24903"/>
    </physiologicalReaction>
</comment>
<evidence type="ECO:0000259" key="8">
    <source>
        <dbReference type="PROSITE" id="PS50839"/>
    </source>
</evidence>
<keyword evidence="3" id="KW-1133">Transmembrane helix</keyword>
<dbReference type="InterPro" id="IPR003018">
    <property type="entry name" value="GAF"/>
</dbReference>
<dbReference type="InterPro" id="IPR000014">
    <property type="entry name" value="PAS"/>
</dbReference>
<dbReference type="InterPro" id="IPR035965">
    <property type="entry name" value="PAS-like_dom_sf"/>
</dbReference>
<dbReference type="InterPro" id="IPR035919">
    <property type="entry name" value="EAL_sf"/>
</dbReference>
<dbReference type="InterPro" id="IPR029016">
    <property type="entry name" value="GAF-like_dom_sf"/>
</dbReference>
<dbReference type="Gene3D" id="3.30.450.350">
    <property type="entry name" value="CHASE domain"/>
    <property type="match status" value="1"/>
</dbReference>
<dbReference type="SUPFAM" id="SSF55073">
    <property type="entry name" value="Nucleotide cyclase"/>
    <property type="match status" value="1"/>
</dbReference>
<keyword evidence="4" id="KW-0472">Membrane</keyword>
<dbReference type="Gene3D" id="3.30.70.270">
    <property type="match status" value="1"/>
</dbReference>
<proteinExistence type="predicted"/>
<dbReference type="Gene3D" id="3.30.450.40">
    <property type="match status" value="1"/>
</dbReference>
<dbReference type="Pfam" id="PF03924">
    <property type="entry name" value="CHASE"/>
    <property type="match status" value="1"/>
</dbReference>
<dbReference type="SMART" id="SM01079">
    <property type="entry name" value="CHASE"/>
    <property type="match status" value="1"/>
</dbReference>
<protein>
    <recommendedName>
        <fullName evidence="13">Diguanylate cyclase</fullName>
    </recommendedName>
</protein>
<evidence type="ECO:0000259" key="10">
    <source>
        <dbReference type="PROSITE" id="PS50887"/>
    </source>
</evidence>
<dbReference type="InterPro" id="IPR001610">
    <property type="entry name" value="PAC"/>
</dbReference>
<evidence type="ECO:0008006" key="13">
    <source>
        <dbReference type="Google" id="ProtNLM"/>
    </source>
</evidence>
<dbReference type="SMART" id="SM00086">
    <property type="entry name" value="PAC"/>
    <property type="match status" value="2"/>
</dbReference>
<dbReference type="PROSITE" id="PS50887">
    <property type="entry name" value="GGDEF"/>
    <property type="match status" value="1"/>
</dbReference>
<dbReference type="Pfam" id="PF00563">
    <property type="entry name" value="EAL"/>
    <property type="match status" value="1"/>
</dbReference>
<dbReference type="SUPFAM" id="SSF55781">
    <property type="entry name" value="GAF domain-like"/>
    <property type="match status" value="1"/>
</dbReference>
<feature type="domain" description="EAL" evidence="9">
    <location>
        <begin position="1035"/>
        <end position="1289"/>
    </location>
</feature>
<dbReference type="NCBIfam" id="TIGR00254">
    <property type="entry name" value="GGDEF"/>
    <property type="match status" value="1"/>
</dbReference>
<dbReference type="GO" id="GO:0016020">
    <property type="term" value="C:membrane"/>
    <property type="evidence" value="ECO:0007669"/>
    <property type="project" value="UniProtKB-SubCell"/>
</dbReference>
<dbReference type="Gene3D" id="3.30.450.20">
    <property type="entry name" value="PAS domain"/>
    <property type="match status" value="3"/>
</dbReference>
<dbReference type="GO" id="GO:0007165">
    <property type="term" value="P:signal transduction"/>
    <property type="evidence" value="ECO:0007669"/>
    <property type="project" value="UniProtKB-ARBA"/>
</dbReference>
<feature type="domain" description="PAS" evidence="6">
    <location>
        <begin position="613"/>
        <end position="683"/>
    </location>
</feature>
<name>A0A254T7E0_9BURK</name>
<dbReference type="InterPro" id="IPR013656">
    <property type="entry name" value="PAS_4"/>
</dbReference>
<dbReference type="InterPro" id="IPR000160">
    <property type="entry name" value="GGDEF_dom"/>
</dbReference>
<dbReference type="EMBL" id="LSTO01000025">
    <property type="protein sequence ID" value="OWW18097.1"/>
    <property type="molecule type" value="Genomic_DNA"/>
</dbReference>
<evidence type="ECO:0000256" key="4">
    <source>
        <dbReference type="ARBA" id="ARBA00023136"/>
    </source>
</evidence>
<dbReference type="PROSITE" id="PS50883">
    <property type="entry name" value="EAL"/>
    <property type="match status" value="1"/>
</dbReference>
<dbReference type="RefSeq" id="WP_088710747.1">
    <property type="nucleotide sequence ID" value="NZ_LSTO01000025.1"/>
</dbReference>
<feature type="domain" description="CHASE" evidence="8">
    <location>
        <begin position="106"/>
        <end position="201"/>
    </location>
</feature>
<dbReference type="InterPro" id="IPR006189">
    <property type="entry name" value="CHASE_dom"/>
</dbReference>
<dbReference type="SMART" id="SM00065">
    <property type="entry name" value="GAF"/>
    <property type="match status" value="1"/>
</dbReference>
<dbReference type="GO" id="GO:0071111">
    <property type="term" value="F:cyclic-guanylate-specific phosphodiesterase activity"/>
    <property type="evidence" value="ECO:0007669"/>
    <property type="project" value="UniProtKB-EC"/>
</dbReference>
<dbReference type="PANTHER" id="PTHR44757:SF2">
    <property type="entry name" value="BIOFILM ARCHITECTURE MAINTENANCE PROTEIN MBAA"/>
    <property type="match status" value="1"/>
</dbReference>
<feature type="domain" description="PAC" evidence="7">
    <location>
        <begin position="810"/>
        <end position="862"/>
    </location>
</feature>
<dbReference type="SMART" id="SM00267">
    <property type="entry name" value="GGDEF"/>
    <property type="match status" value="1"/>
</dbReference>
<comment type="caution">
    <text evidence="11">The sequence shown here is derived from an EMBL/GenBank/DDBJ whole genome shotgun (WGS) entry which is preliminary data.</text>
</comment>
<dbReference type="InterPro" id="IPR001633">
    <property type="entry name" value="EAL_dom"/>
</dbReference>
<evidence type="ECO:0000256" key="3">
    <source>
        <dbReference type="ARBA" id="ARBA00022989"/>
    </source>
</evidence>
<evidence type="ECO:0000259" key="6">
    <source>
        <dbReference type="PROSITE" id="PS50112"/>
    </source>
</evidence>
<dbReference type="InterPro" id="IPR043128">
    <property type="entry name" value="Rev_trsase/Diguanyl_cyclase"/>
</dbReference>
<dbReference type="SMART" id="SM00091">
    <property type="entry name" value="PAS"/>
    <property type="match status" value="3"/>
</dbReference>
<feature type="domain" description="PAS" evidence="6">
    <location>
        <begin position="737"/>
        <end position="783"/>
    </location>
</feature>
<evidence type="ECO:0000259" key="7">
    <source>
        <dbReference type="PROSITE" id="PS50113"/>
    </source>
</evidence>
<comment type="subcellular location">
    <subcellularLocation>
        <location evidence="1">Membrane</location>
    </subcellularLocation>
</comment>
<evidence type="ECO:0000256" key="1">
    <source>
        <dbReference type="ARBA" id="ARBA00004370"/>
    </source>
</evidence>
<dbReference type="SUPFAM" id="SSF141868">
    <property type="entry name" value="EAL domain-like"/>
    <property type="match status" value="1"/>
</dbReference>
<dbReference type="SMART" id="SM00052">
    <property type="entry name" value="EAL"/>
    <property type="match status" value="1"/>
</dbReference>
<dbReference type="FunFam" id="3.30.70.270:FF:000001">
    <property type="entry name" value="Diguanylate cyclase domain protein"/>
    <property type="match status" value="1"/>
</dbReference>
<feature type="domain" description="PAC" evidence="7">
    <location>
        <begin position="690"/>
        <end position="740"/>
    </location>
</feature>
<gene>
    <name evidence="11" type="ORF">AYR66_01870</name>
</gene>
<dbReference type="InterPro" id="IPR052155">
    <property type="entry name" value="Biofilm_reg_signaling"/>
</dbReference>
<dbReference type="PROSITE" id="PS50839">
    <property type="entry name" value="CHASE"/>
    <property type="match status" value="1"/>
</dbReference>
<feature type="domain" description="GGDEF" evidence="10">
    <location>
        <begin position="894"/>
        <end position="1026"/>
    </location>
</feature>
<dbReference type="CDD" id="cd01949">
    <property type="entry name" value="GGDEF"/>
    <property type="match status" value="1"/>
</dbReference>
<evidence type="ECO:0000256" key="2">
    <source>
        <dbReference type="ARBA" id="ARBA00022692"/>
    </source>
</evidence>
<dbReference type="Pfam" id="PF13426">
    <property type="entry name" value="PAS_9"/>
    <property type="match status" value="2"/>
</dbReference>
<dbReference type="GO" id="GO:0071732">
    <property type="term" value="P:cellular response to nitric oxide"/>
    <property type="evidence" value="ECO:0007669"/>
    <property type="project" value="UniProtKB-ARBA"/>
</dbReference>
<dbReference type="Gene3D" id="3.20.20.450">
    <property type="entry name" value="EAL domain"/>
    <property type="match status" value="1"/>
</dbReference>
<dbReference type="PANTHER" id="PTHR44757">
    <property type="entry name" value="DIGUANYLATE CYCLASE DGCP"/>
    <property type="match status" value="1"/>
</dbReference>
<organism evidence="11 12">
    <name type="scientific">Noviherbaspirillum denitrificans</name>
    <dbReference type="NCBI Taxonomy" id="1968433"/>
    <lineage>
        <taxon>Bacteria</taxon>
        <taxon>Pseudomonadati</taxon>
        <taxon>Pseudomonadota</taxon>
        <taxon>Betaproteobacteria</taxon>
        <taxon>Burkholderiales</taxon>
        <taxon>Oxalobacteraceae</taxon>
        <taxon>Noviherbaspirillum</taxon>
    </lineage>
</organism>
<dbReference type="OrthoDB" id="9813903at2"/>
<dbReference type="FunFam" id="3.20.20.450:FF:000001">
    <property type="entry name" value="Cyclic di-GMP phosphodiesterase yahA"/>
    <property type="match status" value="1"/>
</dbReference>
<dbReference type="Proteomes" id="UP000197535">
    <property type="component" value="Unassembled WGS sequence"/>
</dbReference>
<accession>A0A254T7E0</accession>